<keyword evidence="6" id="KW-1185">Reference proteome</keyword>
<name>A0A2Z4J8R9_9ACTN</name>
<keyword evidence="1" id="KW-1188">Viral release from host cell</keyword>
<evidence type="ECO:0000313" key="6">
    <source>
        <dbReference type="Proteomes" id="UP000249616"/>
    </source>
</evidence>
<gene>
    <name evidence="5" type="ORF">DN051_32360</name>
</gene>
<evidence type="ECO:0000256" key="2">
    <source>
        <dbReference type="ARBA" id="ARBA00022670"/>
    </source>
</evidence>
<protein>
    <submittedName>
        <fullName evidence="5">HK97 family phage prohead protease</fullName>
    </submittedName>
</protein>
<dbReference type="GO" id="GO:0006508">
    <property type="term" value="P:proteolysis"/>
    <property type="evidence" value="ECO:0007669"/>
    <property type="project" value="UniProtKB-KW"/>
</dbReference>
<evidence type="ECO:0000259" key="4">
    <source>
        <dbReference type="Pfam" id="PF04586"/>
    </source>
</evidence>
<feature type="domain" description="Prohead serine protease" evidence="4">
    <location>
        <begin position="20"/>
        <end position="177"/>
    </location>
</feature>
<dbReference type="GO" id="GO:0008233">
    <property type="term" value="F:peptidase activity"/>
    <property type="evidence" value="ECO:0007669"/>
    <property type="project" value="UniProtKB-KW"/>
</dbReference>
<evidence type="ECO:0000256" key="3">
    <source>
        <dbReference type="ARBA" id="ARBA00022801"/>
    </source>
</evidence>
<keyword evidence="3" id="KW-0378">Hydrolase</keyword>
<dbReference type="AlphaFoldDB" id="A0A2Z4J8R9"/>
<keyword evidence="2 5" id="KW-0645">Protease</keyword>
<dbReference type="Pfam" id="PF04586">
    <property type="entry name" value="Peptidase_S78"/>
    <property type="match status" value="1"/>
</dbReference>
<organism evidence="5 6">
    <name type="scientific">Streptomyces cadmiisoli</name>
    <dbReference type="NCBI Taxonomy" id="2184053"/>
    <lineage>
        <taxon>Bacteria</taxon>
        <taxon>Bacillati</taxon>
        <taxon>Actinomycetota</taxon>
        <taxon>Actinomycetes</taxon>
        <taxon>Kitasatosporales</taxon>
        <taxon>Streptomycetaceae</taxon>
        <taxon>Streptomyces</taxon>
        <taxon>Streptomyces aurantiacus group</taxon>
    </lineage>
</organism>
<dbReference type="EMBL" id="CP030073">
    <property type="protein sequence ID" value="AWW40793.1"/>
    <property type="molecule type" value="Genomic_DNA"/>
</dbReference>
<reference evidence="5 6" key="1">
    <citation type="journal article" date="2019" name="Int. J. Syst. Evol. Microbiol.">
        <title>Streptomyces cadmiisoli sp. nov., a novel actinomycete isolated from cadmium-contaminated soil.</title>
        <authorList>
            <person name="Li K."/>
            <person name="Tang X."/>
            <person name="Zhao J."/>
            <person name="Guo Y."/>
            <person name="Tang Y."/>
            <person name="Gao J."/>
        </authorList>
    </citation>
    <scope>NUCLEOTIDE SEQUENCE [LARGE SCALE GENOMIC DNA]</scope>
    <source>
        <strain evidence="5 6">ZFG47</strain>
    </source>
</reference>
<dbReference type="NCBIfam" id="TIGR01543">
    <property type="entry name" value="proheadase_HK97"/>
    <property type="match status" value="1"/>
</dbReference>
<proteinExistence type="predicted"/>
<dbReference type="InterPro" id="IPR006433">
    <property type="entry name" value="Prohead_protease"/>
</dbReference>
<dbReference type="Proteomes" id="UP000249616">
    <property type="component" value="Chromosome"/>
</dbReference>
<dbReference type="KEGG" id="scad:DN051_32360"/>
<evidence type="ECO:0000313" key="5">
    <source>
        <dbReference type="EMBL" id="AWW40793.1"/>
    </source>
</evidence>
<dbReference type="InterPro" id="IPR054613">
    <property type="entry name" value="Peptidase_S78_dom"/>
</dbReference>
<accession>A0A2Z4J8R9</accession>
<sequence>MERGLTEIKDQETRTTNGTFEVRSNEDGSVTMVGYAAKFNTRSQDLGGFVETIAPGAFTRSLEEGADVKALFNHDPNIVLGRSTAGTLRLSQDGIGLRYEVDLPNTTAGRDLAISLERGDINQSSFAFRAIDQDWSFDADGRDLRTLKDLELRDVSPVTYPAYLDTDSGIAQRSLNAAREARTPKPNLRAMEIEGMALSNALETIEIGD</sequence>
<evidence type="ECO:0000256" key="1">
    <source>
        <dbReference type="ARBA" id="ARBA00022612"/>
    </source>
</evidence>